<evidence type="ECO:0000313" key="1">
    <source>
        <dbReference type="EMBL" id="SFU54766.1"/>
    </source>
</evidence>
<dbReference type="SUPFAM" id="SSF55729">
    <property type="entry name" value="Acyl-CoA N-acyltransferases (Nat)"/>
    <property type="match status" value="1"/>
</dbReference>
<proteinExistence type="predicted"/>
<dbReference type="AlphaFoldDB" id="A0A1I7H2N9"/>
<sequence>MRQQCDFERNLEMLSCRKSLQTNYLYFKFVRGEIFKGGWHRSADVSRLAVTSSYRRRKGEAGRPLVISDGDFKTSRSRRFPYIPISLYLATFAMARLNKIDTVFVLTEERLAHHFAKPGFDQKFIGGPVDHHAFESPR</sequence>
<dbReference type="Gene3D" id="3.40.630.30">
    <property type="match status" value="1"/>
</dbReference>
<reference evidence="1 2" key="1">
    <citation type="submission" date="2016-10" db="EMBL/GenBank/DDBJ databases">
        <authorList>
            <person name="de Groot N.N."/>
        </authorList>
    </citation>
    <scope>NUCLEOTIDE SEQUENCE [LARGE SCALE GENOMIC DNA]</scope>
    <source>
        <strain evidence="1 2">Nl14</strain>
    </source>
</reference>
<name>A0A1I7H2N9_9PROT</name>
<protein>
    <submittedName>
        <fullName evidence="1">N-acyl amino acid synthase, PEP-CTERM/exosortase system-associated</fullName>
    </submittedName>
</protein>
<organism evidence="1 2">
    <name type="scientific">Nitrosospira multiformis</name>
    <dbReference type="NCBI Taxonomy" id="1231"/>
    <lineage>
        <taxon>Bacteria</taxon>
        <taxon>Pseudomonadati</taxon>
        <taxon>Pseudomonadota</taxon>
        <taxon>Betaproteobacteria</taxon>
        <taxon>Nitrosomonadales</taxon>
        <taxon>Nitrosomonadaceae</taxon>
        <taxon>Nitrosospira</taxon>
    </lineage>
</organism>
<dbReference type="EMBL" id="FPBZ01000006">
    <property type="protein sequence ID" value="SFU54766.1"/>
    <property type="molecule type" value="Genomic_DNA"/>
</dbReference>
<evidence type="ECO:0000313" key="2">
    <source>
        <dbReference type="Proteomes" id="UP000182649"/>
    </source>
</evidence>
<dbReference type="InterPro" id="IPR016181">
    <property type="entry name" value="Acyl_CoA_acyltransferase"/>
</dbReference>
<accession>A0A1I7H2N9</accession>
<gene>
    <name evidence="1" type="ORF">SAMN05216417_106212</name>
</gene>
<dbReference type="Proteomes" id="UP000182649">
    <property type="component" value="Unassembled WGS sequence"/>
</dbReference>